<feature type="region of interest" description="Disordered" evidence="1">
    <location>
        <begin position="1"/>
        <end position="30"/>
    </location>
</feature>
<name>A0AAW0F4I4_9TRYP</name>
<feature type="compositionally biased region" description="Low complexity" evidence="1">
    <location>
        <begin position="144"/>
        <end position="154"/>
    </location>
</feature>
<protein>
    <submittedName>
        <fullName evidence="2">Uncharacterized protein</fullName>
    </submittedName>
</protein>
<evidence type="ECO:0000256" key="1">
    <source>
        <dbReference type="SAM" id="MobiDB-lite"/>
    </source>
</evidence>
<evidence type="ECO:0000313" key="2">
    <source>
        <dbReference type="EMBL" id="KAK7200556.1"/>
    </source>
</evidence>
<gene>
    <name evidence="2" type="ORF">NESM_000111300</name>
</gene>
<comment type="caution">
    <text evidence="2">The sequence shown here is derived from an EMBL/GenBank/DDBJ whole genome shotgun (WGS) entry which is preliminary data.</text>
</comment>
<organism evidence="2 3">
    <name type="scientific">Novymonas esmeraldas</name>
    <dbReference type="NCBI Taxonomy" id="1808958"/>
    <lineage>
        <taxon>Eukaryota</taxon>
        <taxon>Discoba</taxon>
        <taxon>Euglenozoa</taxon>
        <taxon>Kinetoplastea</taxon>
        <taxon>Metakinetoplastina</taxon>
        <taxon>Trypanosomatida</taxon>
        <taxon>Trypanosomatidae</taxon>
        <taxon>Novymonas</taxon>
    </lineage>
</organism>
<proteinExistence type="predicted"/>
<sequence>MPPPPPAKGKDEAAAAPKKKAHPPEPCGCGADTYRAPPKGKKATAPVVHSPGCVYQRTTCDAYPHLPRCTVCQQPCKFCLGKYRWCPHCYENQCTHRYKRVVIGAEPLTGADVGPGKGESSASLNRRGTSRRRTTVRFLDGKRSASAAERGGSAQPRAANIAVS</sequence>
<dbReference type="EMBL" id="JAECZO010000006">
    <property type="protein sequence ID" value="KAK7200556.1"/>
    <property type="molecule type" value="Genomic_DNA"/>
</dbReference>
<evidence type="ECO:0000313" key="3">
    <source>
        <dbReference type="Proteomes" id="UP001430356"/>
    </source>
</evidence>
<reference evidence="2 3" key="1">
    <citation type="journal article" date="2021" name="MBio">
        <title>A New Model Trypanosomatid, Novymonas esmeraldas: Genomic Perception of Its 'Candidatus Pandoraea novymonadis' Endosymbiont.</title>
        <authorList>
            <person name="Zakharova A."/>
            <person name="Saura A."/>
            <person name="Butenko A."/>
            <person name="Podesvova L."/>
            <person name="Warmusova S."/>
            <person name="Kostygov A.Y."/>
            <person name="Nenarokova A."/>
            <person name="Lukes J."/>
            <person name="Opperdoes F.R."/>
            <person name="Yurchenko V."/>
        </authorList>
    </citation>
    <scope>NUCLEOTIDE SEQUENCE [LARGE SCALE GENOMIC DNA]</scope>
    <source>
        <strain evidence="2 3">E262AT.01</strain>
    </source>
</reference>
<accession>A0AAW0F4I4</accession>
<dbReference type="AlphaFoldDB" id="A0AAW0F4I4"/>
<dbReference type="Proteomes" id="UP001430356">
    <property type="component" value="Unassembled WGS sequence"/>
</dbReference>
<keyword evidence="3" id="KW-1185">Reference proteome</keyword>
<feature type="region of interest" description="Disordered" evidence="1">
    <location>
        <begin position="109"/>
        <end position="164"/>
    </location>
</feature>